<comment type="similarity">
    <text evidence="1">Belongs to the anaerobic coproporphyrinogen-III oxidase family. HemW subfamily.</text>
</comment>
<dbReference type="SFLD" id="SFLDG01065">
    <property type="entry name" value="anaerobic_coproporphyrinogen-I"/>
    <property type="match status" value="1"/>
</dbReference>
<name>A0ABR7T654_HELCL</name>
<keyword evidence="8 9" id="KW-0143">Chaperone</keyword>
<evidence type="ECO:0000256" key="3">
    <source>
        <dbReference type="ARBA" id="ARBA00022617"/>
    </source>
</evidence>
<dbReference type="PANTHER" id="PTHR13932:SF5">
    <property type="entry name" value="RADICAL S-ADENOSYL METHIONINE DOMAIN-CONTAINING PROTEIN 1, MITOCHONDRIAL"/>
    <property type="match status" value="1"/>
</dbReference>
<evidence type="ECO:0000256" key="1">
    <source>
        <dbReference type="ARBA" id="ARBA00006100"/>
    </source>
</evidence>
<dbReference type="NCBIfam" id="TIGR00539">
    <property type="entry name" value="hemN_rel"/>
    <property type="match status" value="1"/>
</dbReference>
<evidence type="ECO:0000256" key="5">
    <source>
        <dbReference type="ARBA" id="ARBA00022723"/>
    </source>
</evidence>
<keyword evidence="7 9" id="KW-0411">Iron-sulfur</keyword>
<protein>
    <recommendedName>
        <fullName evidence="2 9">Heme chaperone HemW</fullName>
    </recommendedName>
</protein>
<dbReference type="Proteomes" id="UP000617402">
    <property type="component" value="Unassembled WGS sequence"/>
</dbReference>
<dbReference type="InterPro" id="IPR006638">
    <property type="entry name" value="Elp3/MiaA/NifB-like_rSAM"/>
</dbReference>
<evidence type="ECO:0000256" key="6">
    <source>
        <dbReference type="ARBA" id="ARBA00023004"/>
    </source>
</evidence>
<dbReference type="RefSeq" id="WP_188040534.1">
    <property type="nucleotide sequence ID" value="NZ_JACVHF010000010.1"/>
</dbReference>
<evidence type="ECO:0000313" key="12">
    <source>
        <dbReference type="Proteomes" id="UP000617402"/>
    </source>
</evidence>
<feature type="domain" description="Radical SAM core" evidence="10">
    <location>
        <begin position="5"/>
        <end position="242"/>
    </location>
</feature>
<dbReference type="EMBL" id="JACVHF010000010">
    <property type="protein sequence ID" value="MBC9785031.1"/>
    <property type="molecule type" value="Genomic_DNA"/>
</dbReference>
<dbReference type="Pfam" id="PF06969">
    <property type="entry name" value="HemN_C"/>
    <property type="match status" value="1"/>
</dbReference>
<evidence type="ECO:0000259" key="10">
    <source>
        <dbReference type="PROSITE" id="PS51918"/>
    </source>
</evidence>
<comment type="caution">
    <text evidence="11">The sequence shown here is derived from an EMBL/GenBank/DDBJ whole genome shotgun (WGS) entry which is preliminary data.</text>
</comment>
<organism evidence="11 12">
    <name type="scientific">Heliobacterium chlorum</name>
    <dbReference type="NCBI Taxonomy" id="2698"/>
    <lineage>
        <taxon>Bacteria</taxon>
        <taxon>Bacillati</taxon>
        <taxon>Bacillota</taxon>
        <taxon>Clostridia</taxon>
        <taxon>Eubacteriales</taxon>
        <taxon>Heliobacteriaceae</taxon>
        <taxon>Heliobacterium</taxon>
    </lineage>
</organism>
<dbReference type="SFLD" id="SFLDG01082">
    <property type="entry name" value="B12-binding_domain_containing"/>
    <property type="match status" value="1"/>
</dbReference>
<evidence type="ECO:0000256" key="8">
    <source>
        <dbReference type="ARBA" id="ARBA00023186"/>
    </source>
</evidence>
<dbReference type="SMART" id="SM00729">
    <property type="entry name" value="Elp3"/>
    <property type="match status" value="1"/>
</dbReference>
<dbReference type="CDD" id="cd01335">
    <property type="entry name" value="Radical_SAM"/>
    <property type="match status" value="1"/>
</dbReference>
<keyword evidence="9" id="KW-0004">4Fe-4S</keyword>
<dbReference type="PROSITE" id="PS51918">
    <property type="entry name" value="RADICAL_SAM"/>
    <property type="match status" value="1"/>
</dbReference>
<evidence type="ECO:0000256" key="9">
    <source>
        <dbReference type="RuleBase" id="RU364116"/>
    </source>
</evidence>
<accession>A0ABR7T654</accession>
<comment type="function">
    <text evidence="9">Probably acts as a heme chaperone, transferring heme to an unknown acceptor. Binds one molecule of heme per monomer, possibly covalently. Binds 1 [4Fe-4S] cluster. The cluster is coordinated with 3 cysteines and an exchangeable S-adenosyl-L-methionine.</text>
</comment>
<keyword evidence="4 9" id="KW-0949">S-adenosyl-L-methionine</keyword>
<dbReference type="SFLD" id="SFLDF00562">
    <property type="entry name" value="HemN-like__clustered_with_heat"/>
    <property type="match status" value="1"/>
</dbReference>
<dbReference type="InterPro" id="IPR058240">
    <property type="entry name" value="rSAM_sf"/>
</dbReference>
<keyword evidence="5 9" id="KW-0479">Metal-binding</keyword>
<sequence length="394" mass="44050">MRTVQPLKQGWGVYIHIPFCRSKCAYCDFYSHRASEQERREYAQAVIRHIATEANKWDGAQGPTTIFFGGGTPSLLPPESGRAILEQIRHTFGDHLLSEITIEANPGTVTGPDLLQWVRGGVNRLSLGVQAFQPRLLAFLGRKHSIEDVREAINAAKQAGLLNVNLDLIYGIPGQSMEDWRLSLELALDLEPAHLSIYNLKPEAGTPLALWLERGLTGVCPEDLEVEMYEEARRLLHLAGFEQYELSNFARPGRECRHNLNYWHRGDYLGFGSSAASAVGLRRWTWAADSRQYVGALSSGCDVPIGDEEILTPVVAAEEAVMLGLRLTKGVNLQEVIREYGLGERQGSNWHKLSTILHGKGWVDYDGSRVKLTPESYLISNEILEKYLGEEPEN</sequence>
<dbReference type="SFLD" id="SFLDF00288">
    <property type="entry name" value="HemN-like__clustered_with_nucl"/>
    <property type="match status" value="1"/>
</dbReference>
<evidence type="ECO:0000313" key="11">
    <source>
        <dbReference type="EMBL" id="MBC9785031.1"/>
    </source>
</evidence>
<dbReference type="InterPro" id="IPR004559">
    <property type="entry name" value="HemW-like"/>
</dbReference>
<dbReference type="InterPro" id="IPR034505">
    <property type="entry name" value="Coproporphyrinogen-III_oxidase"/>
</dbReference>
<reference evidence="11 12" key="1">
    <citation type="submission" date="2020-07" db="EMBL/GenBank/DDBJ databases">
        <title>Draft whole-genome sequence of Heliobacterium chlorum DSM 3682, type strain.</title>
        <authorList>
            <person name="Kyndt J.A."/>
            <person name="Meyer T.E."/>
            <person name="Imhoff J.F."/>
        </authorList>
    </citation>
    <scope>NUCLEOTIDE SEQUENCE [LARGE SCALE GENOMIC DNA]</scope>
    <source>
        <strain evidence="11 12">DSM 3682</strain>
    </source>
</reference>
<dbReference type="InterPro" id="IPR010723">
    <property type="entry name" value="HemN_C"/>
</dbReference>
<evidence type="ECO:0000256" key="7">
    <source>
        <dbReference type="ARBA" id="ARBA00023014"/>
    </source>
</evidence>
<dbReference type="SUPFAM" id="SSF102114">
    <property type="entry name" value="Radical SAM enzymes"/>
    <property type="match status" value="1"/>
</dbReference>
<evidence type="ECO:0000256" key="2">
    <source>
        <dbReference type="ARBA" id="ARBA00017228"/>
    </source>
</evidence>
<evidence type="ECO:0000256" key="4">
    <source>
        <dbReference type="ARBA" id="ARBA00022691"/>
    </source>
</evidence>
<dbReference type="Gene3D" id="3.20.20.70">
    <property type="entry name" value="Aldolase class I"/>
    <property type="match status" value="1"/>
</dbReference>
<proteinExistence type="inferred from homology"/>
<comment type="subcellular location">
    <subcellularLocation>
        <location evidence="9">Cytoplasm</location>
    </subcellularLocation>
</comment>
<dbReference type="InterPro" id="IPR013785">
    <property type="entry name" value="Aldolase_TIM"/>
</dbReference>
<keyword evidence="3 9" id="KW-0349">Heme</keyword>
<dbReference type="Pfam" id="PF04055">
    <property type="entry name" value="Radical_SAM"/>
    <property type="match status" value="1"/>
</dbReference>
<gene>
    <name evidence="11" type="primary">hemW</name>
    <name evidence="11" type="ORF">H1S01_10970</name>
</gene>
<dbReference type="PANTHER" id="PTHR13932">
    <property type="entry name" value="COPROPORPHYRINIGEN III OXIDASE"/>
    <property type="match status" value="1"/>
</dbReference>
<dbReference type="SFLD" id="SFLDS00029">
    <property type="entry name" value="Radical_SAM"/>
    <property type="match status" value="1"/>
</dbReference>
<dbReference type="InterPro" id="IPR007197">
    <property type="entry name" value="rSAM"/>
</dbReference>
<keyword evidence="12" id="KW-1185">Reference proteome</keyword>
<keyword evidence="9" id="KW-0963">Cytoplasm</keyword>
<keyword evidence="6 9" id="KW-0408">Iron</keyword>